<dbReference type="AlphaFoldDB" id="F0W3W9"/>
<reference evidence="1" key="2">
    <citation type="submission" date="2011-02" db="EMBL/GenBank/DDBJ databases">
        <authorList>
            <person name="MacLean D."/>
        </authorList>
    </citation>
    <scope>NUCLEOTIDE SEQUENCE</scope>
</reference>
<gene>
    <name evidence="1" type="primary">AlNc14C15G1670</name>
    <name evidence="1" type="ORF">ALNC14_019070</name>
</gene>
<dbReference type="HOGENOM" id="CLU_2268836_0_0_1"/>
<proteinExistence type="predicted"/>
<sequence>MAKQQQWLMEAHEKALDQERKISHLESEVQQTALTSSLAKWGLFEGTTREDRPGHTSTTSEERLNSRVIVASGGDIFRPPCTKEQTKATNVPLWMLIWCMNSE</sequence>
<protein>
    <submittedName>
        <fullName evidence="1">AlNc14C15G1670 protein</fullName>
    </submittedName>
</protein>
<dbReference type="EMBL" id="FR824060">
    <property type="protein sequence ID" value="CCA15764.1"/>
    <property type="molecule type" value="Genomic_DNA"/>
</dbReference>
<evidence type="ECO:0000313" key="1">
    <source>
        <dbReference type="EMBL" id="CCA15764.1"/>
    </source>
</evidence>
<name>F0W3W9_9STRA</name>
<accession>F0W3W9</accession>
<reference evidence="1" key="1">
    <citation type="journal article" date="2011" name="PLoS Biol.">
        <title>Gene gain and loss during evolution of obligate parasitism in the white rust pathogen of Arabidopsis thaliana.</title>
        <authorList>
            <person name="Kemen E."/>
            <person name="Gardiner A."/>
            <person name="Schultz-Larsen T."/>
            <person name="Kemen A.C."/>
            <person name="Balmuth A.L."/>
            <person name="Robert-Seilaniantz A."/>
            <person name="Bailey K."/>
            <person name="Holub E."/>
            <person name="Studholme D.J."/>
            <person name="Maclean D."/>
            <person name="Jones J.D."/>
        </authorList>
    </citation>
    <scope>NUCLEOTIDE SEQUENCE</scope>
</reference>
<organism evidence="1">
    <name type="scientific">Albugo laibachii Nc14</name>
    <dbReference type="NCBI Taxonomy" id="890382"/>
    <lineage>
        <taxon>Eukaryota</taxon>
        <taxon>Sar</taxon>
        <taxon>Stramenopiles</taxon>
        <taxon>Oomycota</taxon>
        <taxon>Peronosporomycetes</taxon>
        <taxon>Albuginales</taxon>
        <taxon>Albuginaceae</taxon>
        <taxon>Albugo</taxon>
    </lineage>
</organism>